<dbReference type="InterPro" id="IPR052198">
    <property type="entry name" value="IorB_Oxidoreductase"/>
</dbReference>
<dbReference type="GO" id="GO:0016903">
    <property type="term" value="F:oxidoreductase activity, acting on the aldehyde or oxo group of donors"/>
    <property type="evidence" value="ECO:0007669"/>
    <property type="project" value="InterPro"/>
</dbReference>
<reference evidence="3 4" key="1">
    <citation type="journal article" date="2017" name="Front. Microbiol.">
        <title>Genome Sequence of Desulfurella amilsii Strain TR1 and Comparative Genomics of Desulfurellaceae Family.</title>
        <authorList>
            <person name="Florentino A.P."/>
            <person name="Stams A.J."/>
            <person name="Sanchez-Andrea I."/>
        </authorList>
    </citation>
    <scope>NUCLEOTIDE SEQUENCE [LARGE SCALE GENOMIC DNA]</scope>
    <source>
        <strain evidence="3 4">TR1</strain>
    </source>
</reference>
<protein>
    <recommendedName>
        <fullName evidence="2">Pyruvate/ketoisovalerate oxidoreductase catalytic domain-containing protein</fullName>
    </recommendedName>
</protein>
<name>A0A1X4XXH3_9BACT</name>
<dbReference type="PANTHER" id="PTHR43854">
    <property type="entry name" value="INDOLEPYRUVATE OXIDOREDUCTASE SUBUNIT IORB"/>
    <property type="match status" value="1"/>
</dbReference>
<accession>A0A1X4XXH3</accession>
<feature type="domain" description="Pyruvate/ketoisovalerate oxidoreductase catalytic" evidence="2">
    <location>
        <begin position="9"/>
        <end position="71"/>
    </location>
</feature>
<dbReference type="AlphaFoldDB" id="A0A1X4XXH3"/>
<evidence type="ECO:0000259" key="2">
    <source>
        <dbReference type="Pfam" id="PF01558"/>
    </source>
</evidence>
<comment type="caution">
    <text evidence="3">The sequence shown here is derived from an EMBL/GenBank/DDBJ whole genome shotgun (WGS) entry which is preliminary data.</text>
</comment>
<dbReference type="OrthoDB" id="9800445at2"/>
<proteinExistence type="predicted"/>
<dbReference type="EMBL" id="MDSU01000018">
    <property type="protein sequence ID" value="OSS42241.1"/>
    <property type="molecule type" value="Genomic_DNA"/>
</dbReference>
<gene>
    <name evidence="3" type="ORF">DESAMIL20_1794</name>
</gene>
<dbReference type="Pfam" id="PF01558">
    <property type="entry name" value="POR"/>
    <property type="match status" value="1"/>
</dbReference>
<dbReference type="SUPFAM" id="SSF53323">
    <property type="entry name" value="Pyruvate-ferredoxin oxidoreductase, PFOR, domain III"/>
    <property type="match status" value="1"/>
</dbReference>
<evidence type="ECO:0000313" key="3">
    <source>
        <dbReference type="EMBL" id="OSS42241.1"/>
    </source>
</evidence>
<organism evidence="3 4">
    <name type="scientific">Desulfurella amilsii</name>
    <dbReference type="NCBI Taxonomy" id="1562698"/>
    <lineage>
        <taxon>Bacteria</taxon>
        <taxon>Pseudomonadati</taxon>
        <taxon>Campylobacterota</taxon>
        <taxon>Desulfurellia</taxon>
        <taxon>Desulfurellales</taxon>
        <taxon>Desulfurellaceae</taxon>
        <taxon>Desulfurella</taxon>
    </lineage>
</organism>
<dbReference type="PANTHER" id="PTHR43854:SF1">
    <property type="entry name" value="INDOLEPYRUVATE OXIDOREDUCTASE SUBUNIT IORB"/>
    <property type="match status" value="1"/>
</dbReference>
<dbReference type="InterPro" id="IPR002869">
    <property type="entry name" value="Pyrv_flavodox_OxRed_cen"/>
</dbReference>
<dbReference type="Gene3D" id="3.40.920.10">
    <property type="entry name" value="Pyruvate-ferredoxin oxidoreductase, PFOR, domain III"/>
    <property type="match status" value="1"/>
</dbReference>
<evidence type="ECO:0000313" key="4">
    <source>
        <dbReference type="Proteomes" id="UP000194141"/>
    </source>
</evidence>
<dbReference type="InterPro" id="IPR019752">
    <property type="entry name" value="Pyrv/ketoisovalerate_OxRed_cat"/>
</dbReference>
<evidence type="ECO:0000256" key="1">
    <source>
        <dbReference type="ARBA" id="ARBA00023002"/>
    </source>
</evidence>
<sequence length="143" mass="16260">MKIVLLGRGGEGVLYLSRLIIKLFGDQNILSSEIHGMAKKGGLVEVHLKIGNYKSPVIGYKKADLVVLLNNFFEKLGFAYSQNVIYLSNDELDYITKANPKMLNIYMFGKLAKKLNVNYKKALSLIDQKNYEFFNKGYNNDIQ</sequence>
<keyword evidence="1" id="KW-0560">Oxidoreductase</keyword>
<dbReference type="STRING" id="1562698.DESAMIL20_1794"/>
<dbReference type="RefSeq" id="WP_086034502.1">
    <property type="nucleotide sequence ID" value="NZ_MDSU01000018.1"/>
</dbReference>
<dbReference type="Proteomes" id="UP000194141">
    <property type="component" value="Unassembled WGS sequence"/>
</dbReference>
<keyword evidence="4" id="KW-1185">Reference proteome</keyword>